<feature type="transmembrane region" description="Helical" evidence="2">
    <location>
        <begin position="23"/>
        <end position="42"/>
    </location>
</feature>
<name>A0A173RH98_9FIRM</name>
<dbReference type="InterPro" id="IPR052901">
    <property type="entry name" value="Bact_TGase-like"/>
</dbReference>
<dbReference type="Gene3D" id="3.10.620.30">
    <property type="match status" value="1"/>
</dbReference>
<evidence type="ECO:0000313" key="4">
    <source>
        <dbReference type="EMBL" id="CUM77231.1"/>
    </source>
</evidence>
<keyword evidence="2" id="KW-1133">Transmembrane helix</keyword>
<evidence type="ECO:0000256" key="2">
    <source>
        <dbReference type="SAM" id="Phobius"/>
    </source>
</evidence>
<feature type="transmembrane region" description="Helical" evidence="2">
    <location>
        <begin position="139"/>
        <end position="161"/>
    </location>
</feature>
<dbReference type="Pfam" id="PF01841">
    <property type="entry name" value="Transglut_core"/>
    <property type="match status" value="1"/>
</dbReference>
<feature type="compositionally biased region" description="Basic and acidic residues" evidence="1">
    <location>
        <begin position="618"/>
        <end position="648"/>
    </location>
</feature>
<dbReference type="OrthoDB" id="9804872at2"/>
<dbReference type="SUPFAM" id="SSF54001">
    <property type="entry name" value="Cysteine proteinases"/>
    <property type="match status" value="1"/>
</dbReference>
<dbReference type="InterPro" id="IPR038765">
    <property type="entry name" value="Papain-like_cys_pep_sf"/>
</dbReference>
<dbReference type="AlphaFoldDB" id="A0A173RH98"/>
<feature type="transmembrane region" description="Helical" evidence="2">
    <location>
        <begin position="167"/>
        <end position="185"/>
    </location>
</feature>
<evidence type="ECO:0000259" key="3">
    <source>
        <dbReference type="SMART" id="SM00460"/>
    </source>
</evidence>
<feature type="transmembrane region" description="Helical" evidence="2">
    <location>
        <begin position="671"/>
        <end position="689"/>
    </location>
</feature>
<protein>
    <submittedName>
        <fullName evidence="4">Uncharacterized protein conserved in bacteria</fullName>
    </submittedName>
</protein>
<reference evidence="4 5" key="1">
    <citation type="submission" date="2015-09" db="EMBL/GenBank/DDBJ databases">
        <authorList>
            <consortium name="Pathogen Informatics"/>
        </authorList>
    </citation>
    <scope>NUCLEOTIDE SEQUENCE [LARGE SCALE GENOMIC DNA]</scope>
    <source>
        <strain evidence="4 5">2789STDY5834966</strain>
    </source>
</reference>
<dbReference type="RefSeq" id="WP_022170546.1">
    <property type="nucleotide sequence ID" value="NZ_CATVRT010000004.1"/>
</dbReference>
<sequence>MEHKNSFHIKKLNHQSGFGWAEMMRAGYVWLAALLCFIWYAADRFEMDTAGVALFIGAAFFILLYFVGISVGKGFTVFISGLYFFVPFFILSMENIRRALLIFSRTVFDYLADYGQSKNIFHRIIQNTSVDMQTGNVEFFPFVVGILGITLWLILFMALLWKVQPCILFFTVAICFAFPFFVWGVRPELFAVLSFLIFCFFFFAPSFWGGVLGTSILIILLLLGTFSGMTNTGQMSAIQKKWNKERYKEDVSVLPEGQLTKAKKMKRTGEEALKVNIYKKNSYYLKGFVGTTYENNCWKASTNNWNIFGSDRSMLAASDREAYESLLWLHNKEFYGNTVMYHFVRQKKLSEGKTDPSLYSLSVKNVGANRKYLYLPYESAVLPTIYEEEGTAAINKTENIFASGIKGAGEYSFKAMETMAGKLKSSTNIKTEDKNLSSKKMTESYKEYVNATCLFLNKETKTLISSATEGSLQSNLSVLAIINRVKSFMKTSITYNENPGSISEDEDFAQWFFEDKKTGYDVQYAAAAVMMFRYYGIPSRYVEGYLLTPETVKEAGTAETVTVSQKYAHAWPEIYLDGMGWIPVEVTPKYENIMGTPYYETQETAVSNSSSSDQSLENDDKKKQEKQQEQKTQEKEQTTEKKSEKKTVETPQQIPQDRSKQSKGGRTVHKILYILCFFIFIAGLLLFVFRKRLQKVYRNYKTDKLLKQQKYSQAVMFWYDILCKTIYGKEKIKDNRVRTFEKRLRTFDREMEPKKLHLCMRIRQKAVYSPEGITRKEAEAAVHFLKKECEKLK</sequence>
<dbReference type="PANTHER" id="PTHR42736">
    <property type="entry name" value="PROTEIN-GLUTAMINE GAMMA-GLUTAMYLTRANSFERASE"/>
    <property type="match status" value="1"/>
</dbReference>
<accession>A0A173RH98</accession>
<keyword evidence="2" id="KW-0812">Transmembrane</keyword>
<keyword evidence="2" id="KW-0472">Membrane</keyword>
<dbReference type="SMART" id="SM00460">
    <property type="entry name" value="TGc"/>
    <property type="match status" value="1"/>
</dbReference>
<proteinExistence type="predicted"/>
<dbReference type="PANTHER" id="PTHR42736:SF1">
    <property type="entry name" value="PROTEIN-GLUTAMINE GAMMA-GLUTAMYLTRANSFERASE"/>
    <property type="match status" value="1"/>
</dbReference>
<feature type="transmembrane region" description="Helical" evidence="2">
    <location>
        <begin position="192"/>
        <end position="223"/>
    </location>
</feature>
<organism evidence="4 5">
    <name type="scientific">Anaerobutyricum hallii</name>
    <dbReference type="NCBI Taxonomy" id="39488"/>
    <lineage>
        <taxon>Bacteria</taxon>
        <taxon>Bacillati</taxon>
        <taxon>Bacillota</taxon>
        <taxon>Clostridia</taxon>
        <taxon>Lachnospirales</taxon>
        <taxon>Lachnospiraceae</taxon>
        <taxon>Anaerobutyricum</taxon>
    </lineage>
</organism>
<feature type="transmembrane region" description="Helical" evidence="2">
    <location>
        <begin position="75"/>
        <end position="93"/>
    </location>
</feature>
<feature type="domain" description="Transglutaminase-like" evidence="3">
    <location>
        <begin position="513"/>
        <end position="588"/>
    </location>
</feature>
<evidence type="ECO:0000313" key="5">
    <source>
        <dbReference type="Proteomes" id="UP000095390"/>
    </source>
</evidence>
<dbReference type="EMBL" id="CYYC01000001">
    <property type="protein sequence ID" value="CUM77231.1"/>
    <property type="molecule type" value="Genomic_DNA"/>
</dbReference>
<dbReference type="InterPro" id="IPR002931">
    <property type="entry name" value="Transglutaminase-like"/>
</dbReference>
<gene>
    <name evidence="4" type="ORF">ERS852578_00144</name>
</gene>
<evidence type="ECO:0000256" key="1">
    <source>
        <dbReference type="SAM" id="MobiDB-lite"/>
    </source>
</evidence>
<dbReference type="Proteomes" id="UP000095390">
    <property type="component" value="Unassembled WGS sequence"/>
</dbReference>
<feature type="transmembrane region" description="Helical" evidence="2">
    <location>
        <begin position="49"/>
        <end position="69"/>
    </location>
</feature>
<feature type="region of interest" description="Disordered" evidence="1">
    <location>
        <begin position="602"/>
        <end position="662"/>
    </location>
</feature>